<protein>
    <submittedName>
        <fullName evidence="1">Carbon monoxide dehydrogenase subunit G</fullName>
    </submittedName>
</protein>
<keyword evidence="2" id="KW-1185">Reference proteome</keyword>
<dbReference type="Pfam" id="PF06240">
    <property type="entry name" value="COXG"/>
    <property type="match status" value="1"/>
</dbReference>
<dbReference type="InterPro" id="IPR023393">
    <property type="entry name" value="START-like_dom_sf"/>
</dbReference>
<dbReference type="Proteomes" id="UP000246145">
    <property type="component" value="Unassembled WGS sequence"/>
</dbReference>
<dbReference type="AlphaFoldDB" id="A0A2U1CPK8"/>
<name>A0A2U1CPK8_9BURK</name>
<dbReference type="PANTHER" id="PTHR38588">
    <property type="entry name" value="BLL0334 PROTEIN"/>
    <property type="match status" value="1"/>
</dbReference>
<dbReference type="RefSeq" id="WP_116517134.1">
    <property type="nucleotide sequence ID" value="NZ_JACCEX010000001.1"/>
</dbReference>
<sequence length="187" mass="20986">MDLEKSITLPASPEEIWGLLLDPNVMCRCVPGMQSVDVVSPTEYKAQIKVKISFITAKFNIRTLIVERDEPHYLKTEGSGDDASVVSSFRQTSEMFLENLDDGQTRMRISVRIELLGRLGTFGLNVMKTKADRMWDEFGANLLQLLQVGASTCESDSVEETCSEGDASSQVAGKQGKWWRSWRKEQS</sequence>
<evidence type="ECO:0000313" key="2">
    <source>
        <dbReference type="Proteomes" id="UP000246145"/>
    </source>
</evidence>
<dbReference type="SUPFAM" id="SSF55961">
    <property type="entry name" value="Bet v1-like"/>
    <property type="match status" value="1"/>
</dbReference>
<dbReference type="CDD" id="cd07823">
    <property type="entry name" value="SRPBCC_5"/>
    <property type="match status" value="1"/>
</dbReference>
<evidence type="ECO:0000313" key="1">
    <source>
        <dbReference type="EMBL" id="PVY67828.1"/>
    </source>
</evidence>
<dbReference type="Gene3D" id="3.30.530.20">
    <property type="match status" value="1"/>
</dbReference>
<dbReference type="OrthoDB" id="9800877at2"/>
<gene>
    <name evidence="1" type="ORF">C7440_0211</name>
</gene>
<dbReference type="PANTHER" id="PTHR38588:SF1">
    <property type="entry name" value="BLL0334 PROTEIN"/>
    <property type="match status" value="1"/>
</dbReference>
<comment type="caution">
    <text evidence="1">The sequence shown here is derived from an EMBL/GenBank/DDBJ whole genome shotgun (WGS) entry which is preliminary data.</text>
</comment>
<proteinExistence type="predicted"/>
<reference evidence="1 2" key="1">
    <citation type="submission" date="2018-04" db="EMBL/GenBank/DDBJ databases">
        <title>Genomic Encyclopedia of Type Strains, Phase IV (KMG-IV): sequencing the most valuable type-strain genomes for metagenomic binning, comparative biology and taxonomic classification.</title>
        <authorList>
            <person name="Goeker M."/>
        </authorList>
    </citation>
    <scope>NUCLEOTIDE SEQUENCE [LARGE SCALE GENOMIC DNA]</scope>
    <source>
        <strain evidence="1 2">DSM 10065</strain>
    </source>
</reference>
<dbReference type="InterPro" id="IPR010419">
    <property type="entry name" value="CO_DH_gsu"/>
</dbReference>
<accession>A0A2U1CPK8</accession>
<organism evidence="1 2">
    <name type="scientific">Pusillimonas noertemannii</name>
    <dbReference type="NCBI Taxonomy" id="305977"/>
    <lineage>
        <taxon>Bacteria</taxon>
        <taxon>Pseudomonadati</taxon>
        <taxon>Pseudomonadota</taxon>
        <taxon>Betaproteobacteria</taxon>
        <taxon>Burkholderiales</taxon>
        <taxon>Alcaligenaceae</taxon>
        <taxon>Pusillimonas</taxon>
    </lineage>
</organism>
<dbReference type="EMBL" id="QEKO01000001">
    <property type="protein sequence ID" value="PVY67828.1"/>
    <property type="molecule type" value="Genomic_DNA"/>
</dbReference>